<keyword evidence="3 6" id="KW-0238">DNA-binding</keyword>
<keyword evidence="2" id="KW-0805">Transcription regulation</keyword>
<dbReference type="SUPFAM" id="SSF53850">
    <property type="entry name" value="Periplasmic binding protein-like II"/>
    <property type="match status" value="1"/>
</dbReference>
<gene>
    <name evidence="6" type="ORF">SAMN06295879_2931</name>
</gene>
<dbReference type="InterPro" id="IPR000847">
    <property type="entry name" value="LysR_HTH_N"/>
</dbReference>
<dbReference type="SUPFAM" id="SSF46785">
    <property type="entry name" value="Winged helix' DNA-binding domain"/>
    <property type="match status" value="1"/>
</dbReference>
<dbReference type="InterPro" id="IPR036390">
    <property type="entry name" value="WH_DNA-bd_sf"/>
</dbReference>
<dbReference type="PANTHER" id="PTHR30346:SF28">
    <property type="entry name" value="HTH-TYPE TRANSCRIPTIONAL REGULATOR CYNR"/>
    <property type="match status" value="1"/>
</dbReference>
<dbReference type="EMBL" id="FUYG01000008">
    <property type="protein sequence ID" value="SKB00088.1"/>
    <property type="molecule type" value="Genomic_DNA"/>
</dbReference>
<accession>A0A1T4YEV7</accession>
<dbReference type="InterPro" id="IPR036388">
    <property type="entry name" value="WH-like_DNA-bd_sf"/>
</dbReference>
<feature type="domain" description="HTH lysR-type" evidence="5">
    <location>
        <begin position="1"/>
        <end position="58"/>
    </location>
</feature>
<dbReference type="GO" id="GO:0003677">
    <property type="term" value="F:DNA binding"/>
    <property type="evidence" value="ECO:0007669"/>
    <property type="project" value="UniProtKB-KW"/>
</dbReference>
<evidence type="ECO:0000256" key="4">
    <source>
        <dbReference type="ARBA" id="ARBA00023163"/>
    </source>
</evidence>
<evidence type="ECO:0000313" key="7">
    <source>
        <dbReference type="Proteomes" id="UP000189735"/>
    </source>
</evidence>
<reference evidence="7" key="1">
    <citation type="submission" date="2017-02" db="EMBL/GenBank/DDBJ databases">
        <authorList>
            <person name="Varghese N."/>
            <person name="Submissions S."/>
        </authorList>
    </citation>
    <scope>NUCLEOTIDE SEQUENCE [LARGE SCALE GENOMIC DNA]</scope>
    <source>
        <strain evidence="7">VKM Ac-2052</strain>
    </source>
</reference>
<dbReference type="Proteomes" id="UP000189735">
    <property type="component" value="Unassembled WGS sequence"/>
</dbReference>
<dbReference type="Gene3D" id="3.40.190.290">
    <property type="match status" value="1"/>
</dbReference>
<dbReference type="Gene3D" id="1.10.10.10">
    <property type="entry name" value="Winged helix-like DNA-binding domain superfamily/Winged helix DNA-binding domain"/>
    <property type="match status" value="1"/>
</dbReference>
<dbReference type="CDD" id="cd05466">
    <property type="entry name" value="PBP2_LTTR_substrate"/>
    <property type="match status" value="1"/>
</dbReference>
<proteinExistence type="inferred from homology"/>
<dbReference type="RefSeq" id="WP_078715015.1">
    <property type="nucleotide sequence ID" value="NZ_FUYG01000008.1"/>
</dbReference>
<keyword evidence="4" id="KW-0804">Transcription</keyword>
<sequence>MELSQLRAFVAVSREGTIVKAAQSMGLTASPLSRTIKELERILGGELFVRTYHELVLTPLGEQILPRAVDVVSQADALLDIARGIDRDMRVGITPWASSRFGDRVIETARAANLQVDVESDLSSTLLHHLQHGTLDLAVVHLPVDLPGVSTRPLGMYQFSILTEPDHALANLKSARLVDLADHKLLMLPLMMQPRAMQRVRESLAEAGVVSIVELDLKDVVNVRSRMRRNGEIMLGTLADDTPLARVMPIKDGAVVPLEPGELTLEIGLAWRTDREDRDKTFSALIASVEPAAGKPLEIVR</sequence>
<dbReference type="PANTHER" id="PTHR30346">
    <property type="entry name" value="TRANSCRIPTIONAL DUAL REGULATOR HCAR-RELATED"/>
    <property type="match status" value="1"/>
</dbReference>
<evidence type="ECO:0000256" key="3">
    <source>
        <dbReference type="ARBA" id="ARBA00023125"/>
    </source>
</evidence>
<protein>
    <submittedName>
        <fullName evidence="6">DNA-binding transcriptional regulator, LysR family</fullName>
    </submittedName>
</protein>
<dbReference type="AlphaFoldDB" id="A0A1T4YEV7"/>
<evidence type="ECO:0000256" key="1">
    <source>
        <dbReference type="ARBA" id="ARBA00009437"/>
    </source>
</evidence>
<dbReference type="Pfam" id="PF00126">
    <property type="entry name" value="HTH_1"/>
    <property type="match status" value="1"/>
</dbReference>
<comment type="similarity">
    <text evidence="1">Belongs to the LysR transcriptional regulatory family.</text>
</comment>
<evidence type="ECO:0000259" key="5">
    <source>
        <dbReference type="PROSITE" id="PS50931"/>
    </source>
</evidence>
<dbReference type="GO" id="GO:0032993">
    <property type="term" value="C:protein-DNA complex"/>
    <property type="evidence" value="ECO:0007669"/>
    <property type="project" value="TreeGrafter"/>
</dbReference>
<name>A0A1T4YEV7_9MICO</name>
<evidence type="ECO:0000256" key="2">
    <source>
        <dbReference type="ARBA" id="ARBA00023015"/>
    </source>
</evidence>
<dbReference type="GO" id="GO:0003700">
    <property type="term" value="F:DNA-binding transcription factor activity"/>
    <property type="evidence" value="ECO:0007669"/>
    <property type="project" value="InterPro"/>
</dbReference>
<evidence type="ECO:0000313" key="6">
    <source>
        <dbReference type="EMBL" id="SKB00088.1"/>
    </source>
</evidence>
<dbReference type="PROSITE" id="PS50931">
    <property type="entry name" value="HTH_LYSR"/>
    <property type="match status" value="1"/>
</dbReference>
<organism evidence="6 7">
    <name type="scientific">Agreia bicolorata</name>
    <dbReference type="NCBI Taxonomy" id="110935"/>
    <lineage>
        <taxon>Bacteria</taxon>
        <taxon>Bacillati</taxon>
        <taxon>Actinomycetota</taxon>
        <taxon>Actinomycetes</taxon>
        <taxon>Micrococcales</taxon>
        <taxon>Microbacteriaceae</taxon>
        <taxon>Agreia</taxon>
    </lineage>
</organism>
<dbReference type="InterPro" id="IPR005119">
    <property type="entry name" value="LysR_subst-bd"/>
</dbReference>
<dbReference type="Pfam" id="PF03466">
    <property type="entry name" value="LysR_substrate"/>
    <property type="match status" value="1"/>
</dbReference>